<sequence>MFTLFSVDDHIVEPAHVWTDRVPAKFKDRVPHVVEVDGRQIWEWEGGRELTMGLNAVAGKPREEWGMEPARFEDMIPGCYDPVERRKDLLSNGIFASVSFPTLPGFGGRKFATWPDKELALVCVQAWNDYMIDEWCGAGRDVFVPMHILPVWDIDLAIKEHERMVAKGSKAICFIEDPYVVELPSFHGGYWEPLFAAAQADQTPICMHIGSGGAAIDLSKIHAVGGEMPNPMTEIAAAFAVAARSACNLMVSPLLRKYPDAKVVWSEGGIGWIPAALERADRQWQRHQYWSHVENADILPSAVARRSMYFCMIEEPIGIKYRYDFEIDNILWESDYPHADTPFPKSQMAAKEVFDGVPQTEIDKITHKNAEKLFHFPIDQQLVADYLGSSS</sequence>
<dbReference type="InterPro" id="IPR032465">
    <property type="entry name" value="ACMSD"/>
</dbReference>
<reference evidence="3 4" key="1">
    <citation type="journal article" date="2019" name="Emerg. Microbes Infect.">
        <title>Comprehensive subspecies identification of 175 nontuberculous mycobacteria species based on 7547 genomic profiles.</title>
        <authorList>
            <person name="Matsumoto Y."/>
            <person name="Kinjo T."/>
            <person name="Motooka D."/>
            <person name="Nabeya D."/>
            <person name="Jung N."/>
            <person name="Uechi K."/>
            <person name="Horii T."/>
            <person name="Iida T."/>
            <person name="Fujita J."/>
            <person name="Nakamura S."/>
        </authorList>
    </citation>
    <scope>NUCLEOTIDE SEQUENCE [LARGE SCALE GENOMIC DNA]</scope>
    <source>
        <strain evidence="3 4">JCM 30275</strain>
    </source>
</reference>
<dbReference type="Proteomes" id="UP000467249">
    <property type="component" value="Chromosome"/>
</dbReference>
<dbReference type="RefSeq" id="WP_163805084.1">
    <property type="nucleotide sequence ID" value="NZ_AP022620.1"/>
</dbReference>
<dbReference type="EMBL" id="AP022620">
    <property type="protein sequence ID" value="BBZ77825.1"/>
    <property type="molecule type" value="Genomic_DNA"/>
</dbReference>
<evidence type="ECO:0000313" key="4">
    <source>
        <dbReference type="Proteomes" id="UP000467249"/>
    </source>
</evidence>
<dbReference type="GO" id="GO:0016831">
    <property type="term" value="F:carboxy-lyase activity"/>
    <property type="evidence" value="ECO:0007669"/>
    <property type="project" value="InterPro"/>
</dbReference>
<dbReference type="KEGG" id="many:MANY_31620"/>
<evidence type="ECO:0000256" key="1">
    <source>
        <dbReference type="ARBA" id="ARBA00023239"/>
    </source>
</evidence>
<accession>A0A6N4WAQ2</accession>
<dbReference type="GO" id="GO:0019748">
    <property type="term" value="P:secondary metabolic process"/>
    <property type="evidence" value="ECO:0007669"/>
    <property type="project" value="TreeGrafter"/>
</dbReference>
<dbReference type="Pfam" id="PF04909">
    <property type="entry name" value="Amidohydro_2"/>
    <property type="match status" value="1"/>
</dbReference>
<dbReference type="InterPro" id="IPR006680">
    <property type="entry name" value="Amidohydro-rel"/>
</dbReference>
<protein>
    <submittedName>
        <fullName evidence="3">Amidohydrolase</fullName>
    </submittedName>
</protein>
<feature type="domain" description="Amidohydrolase-related" evidence="2">
    <location>
        <begin position="127"/>
        <end position="376"/>
    </location>
</feature>
<dbReference type="AlphaFoldDB" id="A0A6N4WAQ2"/>
<dbReference type="SUPFAM" id="SSF51556">
    <property type="entry name" value="Metallo-dependent hydrolases"/>
    <property type="match status" value="1"/>
</dbReference>
<dbReference type="PANTHER" id="PTHR21240">
    <property type="entry name" value="2-AMINO-3-CARBOXYLMUCONATE-6-SEMIALDEHYDE DECARBOXYLASE"/>
    <property type="match status" value="1"/>
</dbReference>
<proteinExistence type="predicted"/>
<evidence type="ECO:0000259" key="2">
    <source>
        <dbReference type="Pfam" id="PF04909"/>
    </source>
</evidence>
<dbReference type="GO" id="GO:0016787">
    <property type="term" value="F:hydrolase activity"/>
    <property type="evidence" value="ECO:0007669"/>
    <property type="project" value="UniProtKB-KW"/>
</dbReference>
<keyword evidence="3" id="KW-0378">Hydrolase</keyword>
<keyword evidence="1" id="KW-0456">Lyase</keyword>
<keyword evidence="4" id="KW-1185">Reference proteome</keyword>
<organism evidence="3 4">
    <name type="scientific">Mycolicibacterium anyangense</name>
    <dbReference type="NCBI Taxonomy" id="1431246"/>
    <lineage>
        <taxon>Bacteria</taxon>
        <taxon>Bacillati</taxon>
        <taxon>Actinomycetota</taxon>
        <taxon>Actinomycetes</taxon>
        <taxon>Mycobacteriales</taxon>
        <taxon>Mycobacteriaceae</taxon>
        <taxon>Mycolicibacterium</taxon>
    </lineage>
</organism>
<dbReference type="InterPro" id="IPR032466">
    <property type="entry name" value="Metal_Hydrolase"/>
</dbReference>
<evidence type="ECO:0000313" key="3">
    <source>
        <dbReference type="EMBL" id="BBZ77825.1"/>
    </source>
</evidence>
<name>A0A6N4WAQ2_9MYCO</name>
<dbReference type="PANTHER" id="PTHR21240:SF28">
    <property type="entry name" value="ISO-OROTATE DECARBOXYLASE (EUROFUNG)"/>
    <property type="match status" value="1"/>
</dbReference>
<dbReference type="Gene3D" id="3.20.20.140">
    <property type="entry name" value="Metal-dependent hydrolases"/>
    <property type="match status" value="1"/>
</dbReference>
<dbReference type="GO" id="GO:0005737">
    <property type="term" value="C:cytoplasm"/>
    <property type="evidence" value="ECO:0007669"/>
    <property type="project" value="TreeGrafter"/>
</dbReference>
<gene>
    <name evidence="3" type="ORF">MANY_31620</name>
</gene>